<proteinExistence type="predicted"/>
<protein>
    <submittedName>
        <fullName evidence="2">Uncharacterized protein</fullName>
    </submittedName>
</protein>
<feature type="region of interest" description="Disordered" evidence="1">
    <location>
        <begin position="1"/>
        <end position="90"/>
    </location>
</feature>
<dbReference type="Proteomes" id="UP001165079">
    <property type="component" value="Unassembled WGS sequence"/>
</dbReference>
<feature type="compositionally biased region" description="Low complexity" evidence="1">
    <location>
        <begin position="54"/>
        <end position="77"/>
    </location>
</feature>
<dbReference type="AlphaFoldDB" id="A0A9W6W883"/>
<sequence>MRSASKVSATIVPSRGPWFTTGGVVPFATAPGTFTGAGEGETAGRDDPPPASPFGPASGAAGSHPVSAASGSAASNARVCRRRMGSFPRE</sequence>
<evidence type="ECO:0000313" key="2">
    <source>
        <dbReference type="EMBL" id="GLZ75395.1"/>
    </source>
</evidence>
<evidence type="ECO:0000256" key="1">
    <source>
        <dbReference type="SAM" id="MobiDB-lite"/>
    </source>
</evidence>
<comment type="caution">
    <text evidence="2">The sequence shown here is derived from an EMBL/GenBank/DDBJ whole genome shotgun (WGS) entry which is preliminary data.</text>
</comment>
<reference evidence="2" key="1">
    <citation type="submission" date="2023-03" db="EMBL/GenBank/DDBJ databases">
        <title>Actinorhabdospora filicis NBRC 111898.</title>
        <authorList>
            <person name="Ichikawa N."/>
            <person name="Sato H."/>
            <person name="Tonouchi N."/>
        </authorList>
    </citation>
    <scope>NUCLEOTIDE SEQUENCE</scope>
    <source>
        <strain evidence="2">NBRC 111898</strain>
    </source>
</reference>
<keyword evidence="3" id="KW-1185">Reference proteome</keyword>
<name>A0A9W6W883_9ACTN</name>
<organism evidence="2 3">
    <name type="scientific">Actinorhabdospora filicis</name>
    <dbReference type="NCBI Taxonomy" id="1785913"/>
    <lineage>
        <taxon>Bacteria</taxon>
        <taxon>Bacillati</taxon>
        <taxon>Actinomycetota</taxon>
        <taxon>Actinomycetes</taxon>
        <taxon>Micromonosporales</taxon>
        <taxon>Micromonosporaceae</taxon>
        <taxon>Actinorhabdospora</taxon>
    </lineage>
</organism>
<dbReference type="EMBL" id="BSTX01000001">
    <property type="protein sequence ID" value="GLZ75395.1"/>
    <property type="molecule type" value="Genomic_DNA"/>
</dbReference>
<evidence type="ECO:0000313" key="3">
    <source>
        <dbReference type="Proteomes" id="UP001165079"/>
    </source>
</evidence>
<accession>A0A9W6W883</accession>
<gene>
    <name evidence="2" type="ORF">Afil01_02020</name>
</gene>